<evidence type="ECO:0000259" key="3">
    <source>
        <dbReference type="PROSITE" id="PS51755"/>
    </source>
</evidence>
<dbReference type="PROSITE" id="PS51755">
    <property type="entry name" value="OMPR_PHOB"/>
    <property type="match status" value="1"/>
</dbReference>
<dbReference type="InterPro" id="IPR016032">
    <property type="entry name" value="Sig_transdc_resp-reg_C-effctor"/>
</dbReference>
<keyword evidence="1 2" id="KW-0238">DNA-binding</keyword>
<dbReference type="AlphaFoldDB" id="A0A1Y5S3G0"/>
<dbReference type="InterPro" id="IPR011990">
    <property type="entry name" value="TPR-like_helical_dom_sf"/>
</dbReference>
<keyword evidence="5" id="KW-1185">Reference proteome</keyword>
<dbReference type="GO" id="GO:0000160">
    <property type="term" value="P:phosphorelay signal transduction system"/>
    <property type="evidence" value="ECO:0007669"/>
    <property type="project" value="InterPro"/>
</dbReference>
<dbReference type="Gene3D" id="3.40.50.10070">
    <property type="entry name" value="TolB, N-terminal domain"/>
    <property type="match status" value="1"/>
</dbReference>
<reference evidence="4 5" key="1">
    <citation type="submission" date="2017-03" db="EMBL/GenBank/DDBJ databases">
        <authorList>
            <person name="Afonso C.L."/>
            <person name="Miller P.J."/>
            <person name="Scott M.A."/>
            <person name="Spackman E."/>
            <person name="Goraichik I."/>
            <person name="Dimitrov K.M."/>
            <person name="Suarez D.L."/>
            <person name="Swayne D.E."/>
        </authorList>
    </citation>
    <scope>NUCLEOTIDE SEQUENCE [LARGE SCALE GENOMIC DNA]</scope>
    <source>
        <strain evidence="4 5">CECT 8287</strain>
    </source>
</reference>
<dbReference type="CDD" id="cd00383">
    <property type="entry name" value="trans_reg_C"/>
    <property type="match status" value="1"/>
</dbReference>
<dbReference type="SUPFAM" id="SSF46894">
    <property type="entry name" value="C-terminal effector domain of the bipartite response regulators"/>
    <property type="match status" value="1"/>
</dbReference>
<dbReference type="RefSeq" id="WP_176228583.1">
    <property type="nucleotide sequence ID" value="NZ_FWFL01000003.1"/>
</dbReference>
<proteinExistence type="predicted"/>
<feature type="domain" description="OmpR/PhoB-type" evidence="3">
    <location>
        <begin position="1"/>
        <end position="98"/>
    </location>
</feature>
<dbReference type="GO" id="GO:0006355">
    <property type="term" value="P:regulation of DNA-templated transcription"/>
    <property type="evidence" value="ECO:0007669"/>
    <property type="project" value="InterPro"/>
</dbReference>
<gene>
    <name evidence="4" type="primary">hilA</name>
    <name evidence="4" type="ORF">PEL8287_01488</name>
</gene>
<dbReference type="Proteomes" id="UP000193827">
    <property type="component" value="Unassembled WGS sequence"/>
</dbReference>
<evidence type="ECO:0000256" key="2">
    <source>
        <dbReference type="PROSITE-ProRule" id="PRU01091"/>
    </source>
</evidence>
<evidence type="ECO:0000313" key="5">
    <source>
        <dbReference type="Proteomes" id="UP000193827"/>
    </source>
</evidence>
<dbReference type="Pfam" id="PF00486">
    <property type="entry name" value="Trans_reg_C"/>
    <property type="match status" value="1"/>
</dbReference>
<evidence type="ECO:0000256" key="1">
    <source>
        <dbReference type="ARBA" id="ARBA00023125"/>
    </source>
</evidence>
<organism evidence="4 5">
    <name type="scientific">Roseovarius litorisediminis</name>
    <dbReference type="NCBI Taxonomy" id="1312363"/>
    <lineage>
        <taxon>Bacteria</taxon>
        <taxon>Pseudomonadati</taxon>
        <taxon>Pseudomonadota</taxon>
        <taxon>Alphaproteobacteria</taxon>
        <taxon>Rhodobacterales</taxon>
        <taxon>Roseobacteraceae</taxon>
        <taxon>Roseovarius</taxon>
    </lineage>
</organism>
<dbReference type="InterPro" id="IPR019734">
    <property type="entry name" value="TPR_rpt"/>
</dbReference>
<evidence type="ECO:0000313" key="4">
    <source>
        <dbReference type="EMBL" id="SLN31818.1"/>
    </source>
</evidence>
<dbReference type="InterPro" id="IPR001867">
    <property type="entry name" value="OmpR/PhoB-type_DNA-bd"/>
</dbReference>
<dbReference type="EMBL" id="FWFL01000003">
    <property type="protein sequence ID" value="SLN31818.1"/>
    <property type="molecule type" value="Genomic_DNA"/>
</dbReference>
<feature type="DNA-binding region" description="OmpR/PhoB-type" evidence="2">
    <location>
        <begin position="1"/>
        <end position="98"/>
    </location>
</feature>
<dbReference type="SMART" id="SM00862">
    <property type="entry name" value="Trans_reg_C"/>
    <property type="match status" value="1"/>
</dbReference>
<dbReference type="SMART" id="SM00028">
    <property type="entry name" value="TPR"/>
    <property type="match status" value="3"/>
</dbReference>
<dbReference type="Gene3D" id="1.10.10.10">
    <property type="entry name" value="Winged helix-like DNA-binding domain superfamily/Winged helix DNA-binding domain"/>
    <property type="match status" value="1"/>
</dbReference>
<protein>
    <submittedName>
        <fullName evidence="4">Transcriptional regulator HilA</fullName>
    </submittedName>
</protein>
<dbReference type="GO" id="GO:0003677">
    <property type="term" value="F:DNA binding"/>
    <property type="evidence" value="ECO:0007669"/>
    <property type="project" value="UniProtKB-UniRule"/>
</dbReference>
<sequence>MEYRFDEFLVQIDHGELCLGAEPVAIEPLAFSLLVHLIENAGRLVTKDELVEKVWERRFISDAAISTVVKSVRRALGDDGTTQKYVKTVRGRGFRFVGRVTMQVPGVAANYKDTQPEPEMDRKGQAPTLAILPFNLIGDAENRGAIADGLPAELITTLSRLRWLKVIARGSSFRFHGPDIDIEQVRVALGATYVLTGEIEIFGPRAAVNLELVDCRSARIVWADRLSGPLADVHQLREEISIRVISMLEQHIPQHEAQLARTRNPALLDAWAFYHTGLQHMYRFNKADNALADGYFRRALELDQDFARAYGALSFTSFQSAFLRYEGDRGIAIEAARRHALRGMELDPLDPFINYNLGRSYWLEGAPQAGFGWLEQATVLSPNFAHGLYSRGWAEIMAGDGAAALEHISRAVDLSPIDPLLYAMFSAKGLAYLHTGEFDQAAIWAERGARKPGAHFLIKAISAAAWQIAGQHDKAVFWRDQSLAARPETSSAMFFSAFPFRDEETRERLRDALLRLGFPEQ</sequence>
<accession>A0A1Y5S3G0</accession>
<name>A0A1Y5S3G0_9RHOB</name>
<dbReference type="Gene3D" id="1.25.40.10">
    <property type="entry name" value="Tetratricopeptide repeat domain"/>
    <property type="match status" value="1"/>
</dbReference>
<dbReference type="InterPro" id="IPR036388">
    <property type="entry name" value="WH-like_DNA-bd_sf"/>
</dbReference>
<dbReference type="SUPFAM" id="SSF48452">
    <property type="entry name" value="TPR-like"/>
    <property type="match status" value="1"/>
</dbReference>